<keyword evidence="2 7" id="KW-0378">Hydrolase</keyword>
<evidence type="ECO:0000313" key="11">
    <source>
        <dbReference type="EMBL" id="MBW0529376.1"/>
    </source>
</evidence>
<evidence type="ECO:0000256" key="9">
    <source>
        <dbReference type="SAM" id="MobiDB-lite"/>
    </source>
</evidence>
<evidence type="ECO:0000313" key="12">
    <source>
        <dbReference type="Proteomes" id="UP000765509"/>
    </source>
</evidence>
<evidence type="ECO:0000256" key="1">
    <source>
        <dbReference type="ARBA" id="ARBA00000822"/>
    </source>
</evidence>
<dbReference type="PROSITE" id="PS51910">
    <property type="entry name" value="GH18_2"/>
    <property type="match status" value="1"/>
</dbReference>
<dbReference type="SMART" id="SM00636">
    <property type="entry name" value="Glyco_18"/>
    <property type="match status" value="1"/>
</dbReference>
<dbReference type="AlphaFoldDB" id="A0A9Q3I4H8"/>
<keyword evidence="12" id="KW-1185">Reference proteome</keyword>
<accession>A0A9Q3I4H8</accession>
<dbReference type="OrthoDB" id="73875at2759"/>
<name>A0A9Q3I4H8_9BASI</name>
<dbReference type="Proteomes" id="UP000765509">
    <property type="component" value="Unassembled WGS sequence"/>
</dbReference>
<dbReference type="SUPFAM" id="SSF54556">
    <property type="entry name" value="Chitinase insertion domain"/>
    <property type="match status" value="1"/>
</dbReference>
<evidence type="ECO:0000256" key="6">
    <source>
        <dbReference type="ARBA" id="ARBA00023326"/>
    </source>
</evidence>
<gene>
    <name evidence="11" type="ORF">O181_069091</name>
</gene>
<dbReference type="Pfam" id="PF00704">
    <property type="entry name" value="Glyco_hydro_18"/>
    <property type="match status" value="1"/>
</dbReference>
<dbReference type="GO" id="GO:0008843">
    <property type="term" value="F:endochitinase activity"/>
    <property type="evidence" value="ECO:0007669"/>
    <property type="project" value="UniProtKB-EC"/>
</dbReference>
<dbReference type="GO" id="GO:0008061">
    <property type="term" value="F:chitin binding"/>
    <property type="evidence" value="ECO:0007669"/>
    <property type="project" value="InterPro"/>
</dbReference>
<keyword evidence="3" id="KW-0146">Chitin degradation</keyword>
<protein>
    <recommendedName>
        <fullName evidence="10">GH18 domain-containing protein</fullName>
    </recommendedName>
</protein>
<dbReference type="Gene3D" id="3.20.20.80">
    <property type="entry name" value="Glycosidases"/>
    <property type="match status" value="1"/>
</dbReference>
<evidence type="ECO:0000256" key="2">
    <source>
        <dbReference type="ARBA" id="ARBA00022801"/>
    </source>
</evidence>
<dbReference type="InterPro" id="IPR029070">
    <property type="entry name" value="Chitinase_insertion_sf"/>
</dbReference>
<comment type="similarity">
    <text evidence="8">Belongs to the glycosyl hydrolase 18 family.</text>
</comment>
<dbReference type="SUPFAM" id="SSF51445">
    <property type="entry name" value="(Trans)glycosidases"/>
    <property type="match status" value="1"/>
</dbReference>
<evidence type="ECO:0000256" key="5">
    <source>
        <dbReference type="ARBA" id="ARBA00023295"/>
    </source>
</evidence>
<reference evidence="11" key="1">
    <citation type="submission" date="2021-03" db="EMBL/GenBank/DDBJ databases">
        <title>Draft genome sequence of rust myrtle Austropuccinia psidii MF-1, a brazilian biotype.</title>
        <authorList>
            <person name="Quecine M.C."/>
            <person name="Pachon D.M.R."/>
            <person name="Bonatelli M.L."/>
            <person name="Correr F.H."/>
            <person name="Franceschini L.M."/>
            <person name="Leite T.F."/>
            <person name="Margarido G.R.A."/>
            <person name="Almeida C.A."/>
            <person name="Ferrarezi J.A."/>
            <person name="Labate C.A."/>
        </authorList>
    </citation>
    <scope>NUCLEOTIDE SEQUENCE</scope>
    <source>
        <strain evidence="11">MF-1</strain>
    </source>
</reference>
<evidence type="ECO:0000256" key="7">
    <source>
        <dbReference type="RuleBase" id="RU000489"/>
    </source>
</evidence>
<dbReference type="EMBL" id="AVOT02035099">
    <property type="protein sequence ID" value="MBW0529376.1"/>
    <property type="molecule type" value="Genomic_DNA"/>
</dbReference>
<feature type="compositionally biased region" description="Polar residues" evidence="9">
    <location>
        <begin position="26"/>
        <end position="35"/>
    </location>
</feature>
<sequence>MRKFIQPQIPFHSKPTQKPQLPPRPHQSSLNPTPSASFEPVLAGYYANWTVYSKPPFPPSHAAYYHLNTILYAFGKITSEGQVSLSDPWADIEKPFEPAIGTPEIDPGFKGNLGEIAIMKYRNPKLRCQLSVGGAGGEITSNFQKIIQSDHAIHRFANDCKELCRIYGFDGIDVDYEHPENPTQGRGLLELLRHTRASLDQLAHQTGRQERYLLTVATSMGEWSATHLPLHEMNQVLDRIYLMTYDASGSWDKTLNHHSPLYSHQPQGLSAQSTVNFYHSRGVPLHKLILGIPLYSRSFITKTGVCGDQYERVCNANENASSDGIHMYNTLPRPGSTEYHDNQLGVAFSYDGKEWCSYDSPTSMNWKIDFVKGKGLGGIFFWELAGGHVAAKPPHPRDLVALSWNGLFGSVMGSY</sequence>
<keyword evidence="6" id="KW-0624">Polysaccharide degradation</keyword>
<evidence type="ECO:0000259" key="10">
    <source>
        <dbReference type="PROSITE" id="PS51910"/>
    </source>
</evidence>
<dbReference type="PROSITE" id="PS01095">
    <property type="entry name" value="GH18_1"/>
    <property type="match status" value="1"/>
</dbReference>
<dbReference type="GO" id="GO:0005576">
    <property type="term" value="C:extracellular region"/>
    <property type="evidence" value="ECO:0007669"/>
    <property type="project" value="TreeGrafter"/>
</dbReference>
<dbReference type="InterPro" id="IPR011583">
    <property type="entry name" value="Chitinase_II/V-like_cat"/>
</dbReference>
<feature type="domain" description="GH18" evidence="10">
    <location>
        <begin position="40"/>
        <end position="415"/>
    </location>
</feature>
<dbReference type="GO" id="GO:0000272">
    <property type="term" value="P:polysaccharide catabolic process"/>
    <property type="evidence" value="ECO:0007669"/>
    <property type="project" value="UniProtKB-KW"/>
</dbReference>
<dbReference type="Gene3D" id="3.10.50.10">
    <property type="match status" value="1"/>
</dbReference>
<dbReference type="InterPro" id="IPR001223">
    <property type="entry name" value="Glyco_hydro18_cat"/>
</dbReference>
<comment type="catalytic activity">
    <reaction evidence="1">
        <text>Random endo-hydrolysis of N-acetyl-beta-D-glucosaminide (1-&gt;4)-beta-linkages in chitin and chitodextrins.</text>
        <dbReference type="EC" id="3.2.1.14"/>
    </reaction>
</comment>
<keyword evidence="5 7" id="KW-0326">Glycosidase</keyword>
<keyword evidence="4" id="KW-0119">Carbohydrate metabolism</keyword>
<proteinExistence type="inferred from homology"/>
<dbReference type="GO" id="GO:0006032">
    <property type="term" value="P:chitin catabolic process"/>
    <property type="evidence" value="ECO:0007669"/>
    <property type="project" value="UniProtKB-KW"/>
</dbReference>
<dbReference type="PANTHER" id="PTHR11177:SF317">
    <property type="entry name" value="CHITINASE 12-RELATED"/>
    <property type="match status" value="1"/>
</dbReference>
<evidence type="ECO:0000256" key="4">
    <source>
        <dbReference type="ARBA" id="ARBA00023277"/>
    </source>
</evidence>
<dbReference type="InterPro" id="IPR050314">
    <property type="entry name" value="Glycosyl_Hydrlase_18"/>
</dbReference>
<feature type="region of interest" description="Disordered" evidence="9">
    <location>
        <begin position="1"/>
        <end position="35"/>
    </location>
</feature>
<dbReference type="InterPro" id="IPR001579">
    <property type="entry name" value="Glyco_hydro_18_chit_AS"/>
</dbReference>
<evidence type="ECO:0000256" key="3">
    <source>
        <dbReference type="ARBA" id="ARBA00023024"/>
    </source>
</evidence>
<evidence type="ECO:0000256" key="8">
    <source>
        <dbReference type="RuleBase" id="RU004453"/>
    </source>
</evidence>
<dbReference type="PANTHER" id="PTHR11177">
    <property type="entry name" value="CHITINASE"/>
    <property type="match status" value="1"/>
</dbReference>
<dbReference type="InterPro" id="IPR017853">
    <property type="entry name" value="GH"/>
</dbReference>
<organism evidence="11 12">
    <name type="scientific">Austropuccinia psidii MF-1</name>
    <dbReference type="NCBI Taxonomy" id="1389203"/>
    <lineage>
        <taxon>Eukaryota</taxon>
        <taxon>Fungi</taxon>
        <taxon>Dikarya</taxon>
        <taxon>Basidiomycota</taxon>
        <taxon>Pucciniomycotina</taxon>
        <taxon>Pucciniomycetes</taxon>
        <taxon>Pucciniales</taxon>
        <taxon>Sphaerophragmiaceae</taxon>
        <taxon>Austropuccinia</taxon>
    </lineage>
</organism>
<comment type="caution">
    <text evidence="11">The sequence shown here is derived from an EMBL/GenBank/DDBJ whole genome shotgun (WGS) entry which is preliminary data.</text>
</comment>